<keyword evidence="3" id="KW-1185">Reference proteome</keyword>
<evidence type="ECO:0008006" key="4">
    <source>
        <dbReference type="Google" id="ProtNLM"/>
    </source>
</evidence>
<name>A0A4D4J6F8_9PSEU</name>
<dbReference type="GO" id="GO:0003677">
    <property type="term" value="F:DNA binding"/>
    <property type="evidence" value="ECO:0007669"/>
    <property type="project" value="InterPro"/>
</dbReference>
<dbReference type="InterPro" id="IPR036894">
    <property type="entry name" value="YbaB-like_sf"/>
</dbReference>
<dbReference type="Proteomes" id="UP000298860">
    <property type="component" value="Unassembled WGS sequence"/>
</dbReference>
<comment type="caution">
    <text evidence="2">The sequence shown here is derived from an EMBL/GenBank/DDBJ whole genome shotgun (WGS) entry which is preliminary data.</text>
</comment>
<gene>
    <name evidence="2" type="ORF">GTS_22730</name>
</gene>
<proteinExistence type="predicted"/>
<dbReference type="EMBL" id="BJFL01000008">
    <property type="protein sequence ID" value="GDY30640.1"/>
    <property type="molecule type" value="Genomic_DNA"/>
</dbReference>
<protein>
    <recommendedName>
        <fullName evidence="4">YbaB/EbfC family DNA-binding protein</fullName>
    </recommendedName>
</protein>
<evidence type="ECO:0000313" key="2">
    <source>
        <dbReference type="EMBL" id="GDY30640.1"/>
    </source>
</evidence>
<dbReference type="Gene3D" id="3.30.1310.10">
    <property type="entry name" value="Nucleoid-associated protein YbaB-like domain"/>
    <property type="match status" value="1"/>
</dbReference>
<feature type="region of interest" description="Disordered" evidence="1">
    <location>
        <begin position="118"/>
        <end position="161"/>
    </location>
</feature>
<sequence length="161" mass="17204">MDGRSAVLLEQMRQGLARIEEANRAAESRLAAYDDFKERCAAIHASATAPDRSVTAVAGAGGAVQQVSFTEQATRLTPTQLSQIVTATIQQAVAAAARQQAALVQEFVGENIRISDRVAKAQQTLPGEPANPPTATRPSTRPTPQDEEDEGFGGVFRKESW</sequence>
<reference evidence="3" key="1">
    <citation type="submission" date="2019-04" db="EMBL/GenBank/DDBJ databases">
        <title>Draft genome sequence of Pseudonocardiaceae bacterium SL3-2-4.</title>
        <authorList>
            <person name="Ningsih F."/>
            <person name="Yokota A."/>
            <person name="Sakai Y."/>
            <person name="Nanatani K."/>
            <person name="Yabe S."/>
            <person name="Oetari A."/>
            <person name="Sjamsuridzal W."/>
        </authorList>
    </citation>
    <scope>NUCLEOTIDE SEQUENCE [LARGE SCALE GENOMIC DNA]</scope>
    <source>
        <strain evidence="3">SL3-2-4</strain>
    </source>
</reference>
<dbReference type="Pfam" id="PF02575">
    <property type="entry name" value="YbaB_DNA_bd"/>
    <property type="match status" value="1"/>
</dbReference>
<evidence type="ECO:0000256" key="1">
    <source>
        <dbReference type="SAM" id="MobiDB-lite"/>
    </source>
</evidence>
<feature type="compositionally biased region" description="Low complexity" evidence="1">
    <location>
        <begin position="133"/>
        <end position="143"/>
    </location>
</feature>
<accession>A0A4D4J6F8</accession>
<dbReference type="AlphaFoldDB" id="A0A4D4J6F8"/>
<dbReference type="RefSeq" id="WP_137813736.1">
    <property type="nucleotide sequence ID" value="NZ_BJFL01000008.1"/>
</dbReference>
<evidence type="ECO:0000313" key="3">
    <source>
        <dbReference type="Proteomes" id="UP000298860"/>
    </source>
</evidence>
<organism evidence="2 3">
    <name type="scientific">Gandjariella thermophila</name>
    <dbReference type="NCBI Taxonomy" id="1931992"/>
    <lineage>
        <taxon>Bacteria</taxon>
        <taxon>Bacillati</taxon>
        <taxon>Actinomycetota</taxon>
        <taxon>Actinomycetes</taxon>
        <taxon>Pseudonocardiales</taxon>
        <taxon>Pseudonocardiaceae</taxon>
        <taxon>Gandjariella</taxon>
    </lineage>
</organism>
<dbReference type="InterPro" id="IPR004401">
    <property type="entry name" value="YbaB/EbfC"/>
</dbReference>